<evidence type="ECO:0000313" key="2">
    <source>
        <dbReference type="Proteomes" id="UP000602532"/>
    </source>
</evidence>
<accession>A0ABR8X5F2</accession>
<protein>
    <submittedName>
        <fullName evidence="1">Uncharacterized protein</fullName>
    </submittedName>
</protein>
<comment type="caution">
    <text evidence="1">The sequence shown here is derived from an EMBL/GenBank/DDBJ whole genome shotgun (WGS) entry which is preliminary data.</text>
</comment>
<sequence length="69" mass="7203">MTALTASHAVVRATGFERMLLTTAAGLDRFVATRVERRGTTDGPRVAQTAAGDTRSDALAMGAVGMLPR</sequence>
<name>A0ABR8X5F2_9MICO</name>
<evidence type="ECO:0000313" key="1">
    <source>
        <dbReference type="EMBL" id="MBD8024560.1"/>
    </source>
</evidence>
<dbReference type="Proteomes" id="UP000602532">
    <property type="component" value="Unassembled WGS sequence"/>
</dbReference>
<gene>
    <name evidence="1" type="ORF">H9622_13310</name>
</gene>
<proteinExistence type="predicted"/>
<reference evidence="1 2" key="1">
    <citation type="submission" date="2020-08" db="EMBL/GenBank/DDBJ databases">
        <title>A Genomic Blueprint of the Chicken Gut Microbiome.</title>
        <authorList>
            <person name="Gilroy R."/>
            <person name="Ravi A."/>
            <person name="Getino M."/>
            <person name="Pursley I."/>
            <person name="Horton D.L."/>
            <person name="Alikhan N.-F."/>
            <person name="Baker D."/>
            <person name="Gharbi K."/>
            <person name="Hall N."/>
            <person name="Watson M."/>
            <person name="Adriaenssens E.M."/>
            <person name="Foster-Nyarko E."/>
            <person name="Jarju S."/>
            <person name="Secka A."/>
            <person name="Antonio M."/>
            <person name="Oren A."/>
            <person name="Chaudhuri R."/>
            <person name="La Ragione R.M."/>
            <person name="Hildebrand F."/>
            <person name="Pallen M.J."/>
        </authorList>
    </citation>
    <scope>NUCLEOTIDE SEQUENCE [LARGE SCALE GENOMIC DNA]</scope>
    <source>
        <strain evidence="1 2">Sa1CUA4</strain>
    </source>
</reference>
<dbReference type="RefSeq" id="WP_191766886.1">
    <property type="nucleotide sequence ID" value="NZ_JACSPM010000004.1"/>
</dbReference>
<keyword evidence="2" id="KW-1185">Reference proteome</keyword>
<dbReference type="EMBL" id="JACSPM010000004">
    <property type="protein sequence ID" value="MBD8024560.1"/>
    <property type="molecule type" value="Genomic_DNA"/>
</dbReference>
<organism evidence="1 2">
    <name type="scientific">Microbacterium gallinarum</name>
    <dbReference type="NCBI Taxonomy" id="2762209"/>
    <lineage>
        <taxon>Bacteria</taxon>
        <taxon>Bacillati</taxon>
        <taxon>Actinomycetota</taxon>
        <taxon>Actinomycetes</taxon>
        <taxon>Micrococcales</taxon>
        <taxon>Microbacteriaceae</taxon>
        <taxon>Microbacterium</taxon>
    </lineage>
</organism>